<keyword evidence="1" id="KW-0547">Nucleotide-binding</keyword>
<evidence type="ECO:0000313" key="4">
    <source>
        <dbReference type="EMBL" id="KAJ8373632.1"/>
    </source>
</evidence>
<evidence type="ECO:0000256" key="2">
    <source>
        <dbReference type="ARBA" id="ARBA00022840"/>
    </source>
</evidence>
<dbReference type="PANTHER" id="PTHR27001:SF939">
    <property type="entry name" value="INTERLEUKIN 1 RECEPTOR ASSOCIATED KINASE 1"/>
    <property type="match status" value="1"/>
</dbReference>
<dbReference type="Pfam" id="PF00531">
    <property type="entry name" value="Death"/>
    <property type="match status" value="1"/>
</dbReference>
<evidence type="ECO:0000313" key="5">
    <source>
        <dbReference type="Proteomes" id="UP001152622"/>
    </source>
</evidence>
<reference evidence="4" key="1">
    <citation type="journal article" date="2023" name="Science">
        <title>Genome structures resolve the early diversification of teleost fishes.</title>
        <authorList>
            <person name="Parey E."/>
            <person name="Louis A."/>
            <person name="Montfort J."/>
            <person name="Bouchez O."/>
            <person name="Roques C."/>
            <person name="Iampietro C."/>
            <person name="Lluch J."/>
            <person name="Castinel A."/>
            <person name="Donnadieu C."/>
            <person name="Desvignes T."/>
            <person name="Floi Bucao C."/>
            <person name="Jouanno E."/>
            <person name="Wen M."/>
            <person name="Mejri S."/>
            <person name="Dirks R."/>
            <person name="Jansen H."/>
            <person name="Henkel C."/>
            <person name="Chen W.J."/>
            <person name="Zahm M."/>
            <person name="Cabau C."/>
            <person name="Klopp C."/>
            <person name="Thompson A.W."/>
            <person name="Robinson-Rechavi M."/>
            <person name="Braasch I."/>
            <person name="Lecointre G."/>
            <person name="Bobe J."/>
            <person name="Postlethwait J.H."/>
            <person name="Berthelot C."/>
            <person name="Roest Crollius H."/>
            <person name="Guiguen Y."/>
        </authorList>
    </citation>
    <scope>NUCLEOTIDE SEQUENCE</scope>
    <source>
        <strain evidence="4">WJC10195</strain>
    </source>
</reference>
<dbReference type="InterPro" id="IPR011029">
    <property type="entry name" value="DEATH-like_dom_sf"/>
</dbReference>
<feature type="domain" description="Protein kinase" evidence="3">
    <location>
        <begin position="135"/>
        <end position="485"/>
    </location>
</feature>
<dbReference type="GO" id="GO:0007165">
    <property type="term" value="P:signal transduction"/>
    <property type="evidence" value="ECO:0007669"/>
    <property type="project" value="InterPro"/>
</dbReference>
<evidence type="ECO:0000256" key="1">
    <source>
        <dbReference type="ARBA" id="ARBA00022741"/>
    </source>
</evidence>
<dbReference type="GO" id="GO:0004672">
    <property type="term" value="F:protein kinase activity"/>
    <property type="evidence" value="ECO:0007669"/>
    <property type="project" value="InterPro"/>
</dbReference>
<accession>A0A9Q1G2A7</accession>
<protein>
    <recommendedName>
        <fullName evidence="3">Protein kinase domain-containing protein</fullName>
    </recommendedName>
</protein>
<dbReference type="SUPFAM" id="SSF47986">
    <property type="entry name" value="DEATH domain"/>
    <property type="match status" value="1"/>
</dbReference>
<organism evidence="4 5">
    <name type="scientific">Synaphobranchus kaupii</name>
    <name type="common">Kaup's arrowtooth eel</name>
    <dbReference type="NCBI Taxonomy" id="118154"/>
    <lineage>
        <taxon>Eukaryota</taxon>
        <taxon>Metazoa</taxon>
        <taxon>Chordata</taxon>
        <taxon>Craniata</taxon>
        <taxon>Vertebrata</taxon>
        <taxon>Euteleostomi</taxon>
        <taxon>Actinopterygii</taxon>
        <taxon>Neopterygii</taxon>
        <taxon>Teleostei</taxon>
        <taxon>Anguilliformes</taxon>
        <taxon>Synaphobranchidae</taxon>
        <taxon>Synaphobranchus</taxon>
    </lineage>
</organism>
<dbReference type="GO" id="GO:0005886">
    <property type="term" value="C:plasma membrane"/>
    <property type="evidence" value="ECO:0007669"/>
    <property type="project" value="TreeGrafter"/>
</dbReference>
<name>A0A9Q1G2A7_SYNKA</name>
<dbReference type="Proteomes" id="UP001152622">
    <property type="component" value="Chromosome 2"/>
</dbReference>
<dbReference type="Gene3D" id="1.10.533.10">
    <property type="entry name" value="Death Domain, Fas"/>
    <property type="match status" value="1"/>
</dbReference>
<dbReference type="PROSITE" id="PS50011">
    <property type="entry name" value="PROTEIN_KINASE_DOM"/>
    <property type="match status" value="1"/>
</dbReference>
<dbReference type="Pfam" id="PF00069">
    <property type="entry name" value="Pkinase"/>
    <property type="match status" value="1"/>
</dbReference>
<dbReference type="CDD" id="cd08796">
    <property type="entry name" value="Death_IRAK-M"/>
    <property type="match status" value="1"/>
</dbReference>
<comment type="caution">
    <text evidence="4">The sequence shown here is derived from an EMBL/GenBank/DDBJ whole genome shotgun (WGS) entry which is preliminary data.</text>
</comment>
<dbReference type="InterPro" id="IPR000488">
    <property type="entry name" value="Death_dom"/>
</dbReference>
<dbReference type="EMBL" id="JAINUF010000002">
    <property type="protein sequence ID" value="KAJ8373632.1"/>
    <property type="molecule type" value="Genomic_DNA"/>
</dbReference>
<dbReference type="Gene3D" id="1.10.510.10">
    <property type="entry name" value="Transferase(Phosphotransferase) domain 1"/>
    <property type="match status" value="2"/>
</dbReference>
<dbReference type="InterPro" id="IPR011009">
    <property type="entry name" value="Kinase-like_dom_sf"/>
</dbReference>
<dbReference type="OrthoDB" id="4062651at2759"/>
<gene>
    <name evidence="4" type="ORF">SKAU_G00042120</name>
</gene>
<dbReference type="GO" id="GO:0005524">
    <property type="term" value="F:ATP binding"/>
    <property type="evidence" value="ECO:0007669"/>
    <property type="project" value="UniProtKB-KW"/>
</dbReference>
<sequence length="485" mass="53992">MISMASHTDSSMFLFNVPPSRMEMVCKIIDSGDGSLGWRDLAARILPSWSELRLTERLEAAGKSPTSELLWSWAQKNKTVGDLLRVLEDMGHERALHVFRPGDMKPMPKEWLPCSEDSSQESCDSEQFHYSLCTTSQAQRSGKAAFSELYKGTKGSLTFAVKLFKQEKNASWKKVWNAFRTEMEVLHHKQHPNILELWGCFLEGERYCLVTPYLPNGSLSHQLHDQDRLNIIKGTARAVAYLHTAPPCGVICGNITSENILLDESALDVFSLGVVMMETLTGQKPVLQNPKRPLLRDMLFREVEESGGVDVCLSHLDVSAGCWPHATALCLFHLAMDCTASRHKTRPSMHRVLEELSQLLPLPGPAHRPSPSNPAGLPGPCECSQSEVTFLSDVSRGAEHSWPSDLYSSWPVQCSCAAEDGQECEDCISNGFTPAQSHIPTEAAHGSLKQCDIVQNLAKERFIDKIQLYNKGLINTEELLSMKID</sequence>
<keyword evidence="2" id="KW-0067">ATP-binding</keyword>
<dbReference type="AlphaFoldDB" id="A0A9Q1G2A7"/>
<proteinExistence type="predicted"/>
<keyword evidence="5" id="KW-1185">Reference proteome</keyword>
<dbReference type="InterPro" id="IPR000719">
    <property type="entry name" value="Prot_kinase_dom"/>
</dbReference>
<dbReference type="InterPro" id="IPR042747">
    <property type="entry name" value="IRAK3_death"/>
</dbReference>
<dbReference type="SUPFAM" id="SSF56112">
    <property type="entry name" value="Protein kinase-like (PK-like)"/>
    <property type="match status" value="1"/>
</dbReference>
<evidence type="ECO:0000259" key="3">
    <source>
        <dbReference type="PROSITE" id="PS50011"/>
    </source>
</evidence>
<dbReference type="PANTHER" id="PTHR27001">
    <property type="entry name" value="OS01G0253100 PROTEIN"/>
    <property type="match status" value="1"/>
</dbReference>